<feature type="domain" description="NodB homology" evidence="4">
    <location>
        <begin position="79"/>
        <end position="254"/>
    </location>
</feature>
<evidence type="ECO:0000313" key="6">
    <source>
        <dbReference type="Proteomes" id="UP000198561"/>
    </source>
</evidence>
<gene>
    <name evidence="5" type="ORF">SAMN05421593_0221</name>
</gene>
<dbReference type="Proteomes" id="UP000198561">
    <property type="component" value="Unassembled WGS sequence"/>
</dbReference>
<keyword evidence="3" id="KW-0472">Membrane</keyword>
<dbReference type="PANTHER" id="PTHR34216:SF3">
    <property type="entry name" value="POLY-BETA-1,6-N-ACETYL-D-GLUCOSAMINE N-DEACETYLASE"/>
    <property type="match status" value="1"/>
</dbReference>
<feature type="transmembrane region" description="Helical" evidence="3">
    <location>
        <begin position="6"/>
        <end position="25"/>
    </location>
</feature>
<keyword evidence="3" id="KW-0812">Transmembrane</keyword>
<dbReference type="InterPro" id="IPR002509">
    <property type="entry name" value="NODB_dom"/>
</dbReference>
<evidence type="ECO:0000256" key="1">
    <source>
        <dbReference type="ARBA" id="ARBA00004613"/>
    </source>
</evidence>
<dbReference type="Gene3D" id="3.20.20.370">
    <property type="entry name" value="Glycoside hydrolase/deacetylase"/>
    <property type="match status" value="1"/>
</dbReference>
<reference evidence="5 6" key="1">
    <citation type="submission" date="2016-10" db="EMBL/GenBank/DDBJ databases">
        <authorList>
            <person name="de Groot N.N."/>
        </authorList>
    </citation>
    <scope>NUCLEOTIDE SEQUENCE [LARGE SCALE GENOMIC DNA]</scope>
    <source>
        <strain evidence="5 6">DSM 23031</strain>
    </source>
</reference>
<sequence length="254" mass="30277">MIFYLILMVLAVFIVLYFRLYLFAFPHNRLVILMYHQIEKESHEDLTVSLQNLEQQFSYLSRKKYTCQFFSELTASTKKNIIITFDDGYRNNLEYLPSLLKKYNLKATIFIPTGFIQDGYKNYQMMTFDDIRTLDKDYFEIALHTHSHENLKNRTLDLIEKDLEKNMNILDAQNIAYSKVLAYPFGKYPNKEEEKNAFFSVLKKIGIDFAVRIGNRVNYYPTRHPYELCRVDIKGKDSIIKFKLKLIFGRLKLF</sequence>
<dbReference type="AlphaFoldDB" id="A0A1H6GYQ4"/>
<comment type="subcellular location">
    <subcellularLocation>
        <location evidence="1">Secreted</location>
    </subcellularLocation>
</comment>
<dbReference type="GO" id="GO:0016810">
    <property type="term" value="F:hydrolase activity, acting on carbon-nitrogen (but not peptide) bonds"/>
    <property type="evidence" value="ECO:0007669"/>
    <property type="project" value="InterPro"/>
</dbReference>
<dbReference type="CDD" id="cd10918">
    <property type="entry name" value="CE4_NodB_like_5s_6s"/>
    <property type="match status" value="1"/>
</dbReference>
<dbReference type="InterPro" id="IPR011330">
    <property type="entry name" value="Glyco_hydro/deAcase_b/a-brl"/>
</dbReference>
<dbReference type="OrthoDB" id="9778320at2"/>
<evidence type="ECO:0000256" key="3">
    <source>
        <dbReference type="SAM" id="Phobius"/>
    </source>
</evidence>
<name>A0A1H6GYQ4_CHRCI</name>
<dbReference type="Pfam" id="PF01522">
    <property type="entry name" value="Polysacc_deac_1"/>
    <property type="match status" value="1"/>
</dbReference>
<dbReference type="GO" id="GO:0005975">
    <property type="term" value="P:carbohydrate metabolic process"/>
    <property type="evidence" value="ECO:0007669"/>
    <property type="project" value="InterPro"/>
</dbReference>
<evidence type="ECO:0000256" key="2">
    <source>
        <dbReference type="ARBA" id="ARBA00022729"/>
    </source>
</evidence>
<dbReference type="PROSITE" id="PS51677">
    <property type="entry name" value="NODB"/>
    <property type="match status" value="1"/>
</dbReference>
<proteinExistence type="predicted"/>
<organism evidence="5 6">
    <name type="scientific">Chryseobacterium culicis</name>
    <dbReference type="NCBI Taxonomy" id="680127"/>
    <lineage>
        <taxon>Bacteria</taxon>
        <taxon>Pseudomonadati</taxon>
        <taxon>Bacteroidota</taxon>
        <taxon>Flavobacteriia</taxon>
        <taxon>Flavobacteriales</taxon>
        <taxon>Weeksellaceae</taxon>
        <taxon>Chryseobacterium group</taxon>
        <taxon>Chryseobacterium</taxon>
    </lineage>
</organism>
<protein>
    <submittedName>
        <fullName evidence="5">Polysaccharide deacetylase</fullName>
    </submittedName>
</protein>
<keyword evidence="3" id="KW-1133">Transmembrane helix</keyword>
<keyword evidence="2" id="KW-0732">Signal</keyword>
<dbReference type="SUPFAM" id="SSF88713">
    <property type="entry name" value="Glycoside hydrolase/deacetylase"/>
    <property type="match status" value="1"/>
</dbReference>
<dbReference type="STRING" id="680127.SAMN05421593_0221"/>
<dbReference type="EMBL" id="FNWQ01000001">
    <property type="protein sequence ID" value="SEH27180.1"/>
    <property type="molecule type" value="Genomic_DNA"/>
</dbReference>
<dbReference type="RefSeq" id="WP_089689512.1">
    <property type="nucleotide sequence ID" value="NZ_FNWQ01000001.1"/>
</dbReference>
<evidence type="ECO:0000259" key="4">
    <source>
        <dbReference type="PROSITE" id="PS51677"/>
    </source>
</evidence>
<evidence type="ECO:0000313" key="5">
    <source>
        <dbReference type="EMBL" id="SEH27180.1"/>
    </source>
</evidence>
<dbReference type="GO" id="GO:0005576">
    <property type="term" value="C:extracellular region"/>
    <property type="evidence" value="ECO:0007669"/>
    <property type="project" value="UniProtKB-SubCell"/>
</dbReference>
<dbReference type="InterPro" id="IPR051398">
    <property type="entry name" value="Polysacch_Deacetylase"/>
</dbReference>
<dbReference type="PANTHER" id="PTHR34216">
    <property type="match status" value="1"/>
</dbReference>
<accession>A0A1H6GYQ4</accession>